<dbReference type="OrthoDB" id="696591at2759"/>
<dbReference type="EMBL" id="CAJGYO010000010">
    <property type="protein sequence ID" value="CAD6256357.1"/>
    <property type="molecule type" value="Genomic_DNA"/>
</dbReference>
<evidence type="ECO:0000259" key="2">
    <source>
        <dbReference type="Pfam" id="PF17921"/>
    </source>
</evidence>
<dbReference type="InterPro" id="IPR021109">
    <property type="entry name" value="Peptidase_aspartic_dom_sf"/>
</dbReference>
<dbReference type="GO" id="GO:0004190">
    <property type="term" value="F:aspartic-type endopeptidase activity"/>
    <property type="evidence" value="ECO:0007669"/>
    <property type="project" value="InterPro"/>
</dbReference>
<dbReference type="Pfam" id="PF08284">
    <property type="entry name" value="RVP_2"/>
    <property type="match status" value="1"/>
</dbReference>
<organism evidence="3 4">
    <name type="scientific">Miscanthus lutarioriparius</name>
    <dbReference type="NCBI Taxonomy" id="422564"/>
    <lineage>
        <taxon>Eukaryota</taxon>
        <taxon>Viridiplantae</taxon>
        <taxon>Streptophyta</taxon>
        <taxon>Embryophyta</taxon>
        <taxon>Tracheophyta</taxon>
        <taxon>Spermatophyta</taxon>
        <taxon>Magnoliopsida</taxon>
        <taxon>Liliopsida</taxon>
        <taxon>Poales</taxon>
        <taxon>Poaceae</taxon>
        <taxon>PACMAD clade</taxon>
        <taxon>Panicoideae</taxon>
        <taxon>Andropogonodae</taxon>
        <taxon>Andropogoneae</taxon>
        <taxon>Saccharinae</taxon>
        <taxon>Miscanthus</taxon>
    </lineage>
</organism>
<dbReference type="InterPro" id="IPR005162">
    <property type="entry name" value="Retrotrans_gag_dom"/>
</dbReference>
<dbReference type="PANTHER" id="PTHR15503">
    <property type="entry name" value="LDOC1 RELATED"/>
    <property type="match status" value="1"/>
</dbReference>
<dbReference type="Pfam" id="PF03732">
    <property type="entry name" value="Retrotrans_gag"/>
    <property type="match status" value="1"/>
</dbReference>
<dbReference type="CDD" id="cd00303">
    <property type="entry name" value="retropepsin_like"/>
    <property type="match status" value="1"/>
</dbReference>
<dbReference type="InterPro" id="IPR032567">
    <property type="entry name" value="RTL1-rel"/>
</dbReference>
<protein>
    <recommendedName>
        <fullName evidence="5">Retrotransposon gag domain-containing protein</fullName>
    </recommendedName>
</protein>
<evidence type="ECO:0008006" key="5">
    <source>
        <dbReference type="Google" id="ProtNLM"/>
    </source>
</evidence>
<name>A0A811QB78_9POAL</name>
<dbReference type="PANTHER" id="PTHR15503:SF22">
    <property type="entry name" value="TRANSPOSON TY3-I GAG POLYPROTEIN"/>
    <property type="match status" value="1"/>
</dbReference>
<dbReference type="SUPFAM" id="SSF50630">
    <property type="entry name" value="Acid proteases"/>
    <property type="match status" value="1"/>
</dbReference>
<dbReference type="GO" id="GO:0006508">
    <property type="term" value="P:proteolysis"/>
    <property type="evidence" value="ECO:0007669"/>
    <property type="project" value="InterPro"/>
</dbReference>
<dbReference type="Proteomes" id="UP000604825">
    <property type="component" value="Unassembled WGS sequence"/>
</dbReference>
<dbReference type="Pfam" id="PF17921">
    <property type="entry name" value="Integrase_H2C2"/>
    <property type="match status" value="1"/>
</dbReference>
<feature type="domain" description="Retrotransposon gag" evidence="1">
    <location>
        <begin position="278"/>
        <end position="371"/>
    </location>
</feature>
<keyword evidence="4" id="KW-1185">Reference proteome</keyword>
<dbReference type="InterPro" id="IPR041588">
    <property type="entry name" value="Integrase_H2C2"/>
</dbReference>
<accession>A0A811QB78</accession>
<gene>
    <name evidence="3" type="ORF">NCGR_LOCUS39865</name>
</gene>
<evidence type="ECO:0000313" key="4">
    <source>
        <dbReference type="Proteomes" id="UP000604825"/>
    </source>
</evidence>
<dbReference type="InterPro" id="IPR001969">
    <property type="entry name" value="Aspartic_peptidase_AS"/>
</dbReference>
<dbReference type="PROSITE" id="PS00141">
    <property type="entry name" value="ASP_PROTEASE"/>
    <property type="match status" value="1"/>
</dbReference>
<reference evidence="3" key="1">
    <citation type="submission" date="2020-10" db="EMBL/GenBank/DDBJ databases">
        <authorList>
            <person name="Han B."/>
            <person name="Lu T."/>
            <person name="Zhao Q."/>
            <person name="Huang X."/>
            <person name="Zhao Y."/>
        </authorList>
    </citation>
    <scope>NUCLEOTIDE SEQUENCE</scope>
</reference>
<evidence type="ECO:0000313" key="3">
    <source>
        <dbReference type="EMBL" id="CAD6256357.1"/>
    </source>
</evidence>
<dbReference type="Gene3D" id="2.40.70.10">
    <property type="entry name" value="Acid Proteases"/>
    <property type="match status" value="1"/>
</dbReference>
<evidence type="ECO:0000259" key="1">
    <source>
        <dbReference type="Pfam" id="PF03732"/>
    </source>
</evidence>
<dbReference type="AlphaFoldDB" id="A0A811QB78"/>
<comment type="caution">
    <text evidence="3">The sequence shown here is derived from an EMBL/GenBank/DDBJ whole genome shotgun (WGS) entry which is preliminary data.</text>
</comment>
<sequence>MDPQLKLILDEIHQSKVEFGCRSDDHEAQWERRFSDLDKDRIARDQAIDARFDLLEAACGELQQLRVEHDLDERDARITALEAAVTDLGRWRPEMEGVVDNLTLKVQRMSKHYDRVVFDTAPQREPGVFPSPPATSAFATVGSSSTSPSGHCVAVTPQDVGSGVVTTWTHVPASGMSSPSPSHVPLPGIQLPRPPPVPDPKPLIPHRPPLPQFQPIHQPPPISQTHPMPPPTPISHHPTPLHKCCNTPDSTHIAANLGRLPKLPFPKFNVDELMWLSVAEMYLEGPADRWYQSITPQLENATWATFCQLLHDRFDRDQHELLLRQLFNIYQKTTVSAYVTEFSELVDQLKSYSPTNDPMYFTMRFIDGLKPDIKAIVLVQRPKTFDTACSLALLREEVSGPKPARAVDWYSAYQTAPQARVPLLLPPPSPRAEKPGTVPVVPAARAPATVDVKLQALKTYRRALGLCYKCGAKWSRDHRCAPEVLQAVDALWDSVSSDDSLADSSTEDSPAEQLMSALSKSASSGIPASCTVQLIGTIHQVPVQILIDSGSSSSFVNQSLLSQLPDVQLLSAPSSVQVAGGGRLVSQSVLVDVPWTVDGCTFRSNFRTLPLANFDVIIGMDWLEEHSPMQVDWRRKWLAVPHDGQVRILQGLSPALPQHELITKLTVAPTSCPPFSLSKGVLRHKNRIWLGSSHTLQRQVLQEFHSSPVGGHSGALVTYQRIKRLFY</sequence>
<feature type="domain" description="Integrase zinc-binding" evidence="2">
    <location>
        <begin position="694"/>
        <end position="727"/>
    </location>
</feature>
<proteinExistence type="predicted"/>